<keyword evidence="1" id="KW-0732">Signal</keyword>
<feature type="chain" id="PRO_5002724748" description="DUF5648 domain-containing protein" evidence="1">
    <location>
        <begin position="22"/>
        <end position="726"/>
    </location>
</feature>
<dbReference type="InterPro" id="IPR043708">
    <property type="entry name" value="DUF5648"/>
</dbReference>
<protein>
    <recommendedName>
        <fullName evidence="2">DUF5648 domain-containing protein</fullName>
    </recommendedName>
</protein>
<organism evidence="3 4">
    <name type="scientific">Coprinopsis cinerea (strain Okayama-7 / 130 / ATCC MYA-4618 / FGSC 9003)</name>
    <name type="common">Inky cap fungus</name>
    <name type="synonym">Hormographiella aspergillata</name>
    <dbReference type="NCBI Taxonomy" id="240176"/>
    <lineage>
        <taxon>Eukaryota</taxon>
        <taxon>Fungi</taxon>
        <taxon>Dikarya</taxon>
        <taxon>Basidiomycota</taxon>
        <taxon>Agaricomycotina</taxon>
        <taxon>Agaricomycetes</taxon>
        <taxon>Agaricomycetidae</taxon>
        <taxon>Agaricales</taxon>
        <taxon>Agaricineae</taxon>
        <taxon>Psathyrellaceae</taxon>
        <taxon>Coprinopsis</taxon>
    </lineage>
</organism>
<dbReference type="GeneID" id="6011846"/>
<feature type="signal peptide" evidence="1">
    <location>
        <begin position="1"/>
        <end position="21"/>
    </location>
</feature>
<dbReference type="eggNOG" id="ENOG502SFJ8">
    <property type="taxonomic scope" value="Eukaryota"/>
</dbReference>
<comment type="caution">
    <text evidence="3">The sequence shown here is derived from an EMBL/GenBank/DDBJ whole genome shotgun (WGS) entry which is preliminary data.</text>
</comment>
<dbReference type="EMBL" id="AACS02000012">
    <property type="protein sequence ID" value="EAU86523.2"/>
    <property type="molecule type" value="Genomic_DNA"/>
</dbReference>
<dbReference type="RefSeq" id="XP_001835318.2">
    <property type="nucleotide sequence ID" value="XM_001835266.2"/>
</dbReference>
<sequence>MHVHFKPLLVAALSLVLSTRADLIDSSRSEPGSEVTKGSLACGNPGHAVPLYRAYYPPNPNHFYTTSRPEFENAVSNLGYTNEGTAGYVFPLHQPSTVPLYRLYSPSAVDHFYTTDAKERDNAIERLGYLDEGVVGYVYGDSGCGGMPLWRLYSPRARDHFYTMSTAERDNASEKLGGWLFHIRIAAKQTAKHSTSFESYLRHSGSTSSTIKRQVEDKAAHGTYTTRDGYSHIPRPRRCFSSAAINDSMSIYNLPPEIVDCILEFLVETAPDRHSTSLTQGSLVCRAFRSTSQRLLFRSISLRALIAHHILQVIDILHSNPDTFGSYVQKLTLTPMRWRGMSAKETIRLYPNDTEEENSPLNTFILLVPNLKSLCIDGRTCTWDTFPSRMKEHVEGILKGTIPNQVEALELQHIPCFPPKLFLSASRIKAVTIAESVQVKPEDLSPFHKYFDDGGPSPSRDEAATDFAVSLRSLNFRSLYYPVKLFTAVPSILATLTTLSMNIAWSGDDWAAQFMVDACHRSLQTLDVRWKVRHSDWDYNNSRALDLSRCKSLKHLKLQMNGLHTVSWGDPEVVADPRPLGILVDSLASISSPSLVESVRLAMEGSLPLVDDGLFLPEHGNPTLFLHPMTESVKGRWDDLDEILSSSTKFPALRNVDLDYSLEATGSALQGEMTGARWEDGIRRSKSIAVTGIETGTLDIEDPTAAIHELTPSAAIDRYPSVTDSQ</sequence>
<reference evidence="3 4" key="1">
    <citation type="journal article" date="2010" name="Proc. Natl. Acad. Sci. U.S.A.">
        <title>Insights into evolution of multicellular fungi from the assembled chromosomes of the mushroom Coprinopsis cinerea (Coprinus cinereus).</title>
        <authorList>
            <person name="Stajich J.E."/>
            <person name="Wilke S.K."/>
            <person name="Ahren D."/>
            <person name="Au C.H."/>
            <person name="Birren B.W."/>
            <person name="Borodovsky M."/>
            <person name="Burns C."/>
            <person name="Canback B."/>
            <person name="Casselton L.A."/>
            <person name="Cheng C.K."/>
            <person name="Deng J."/>
            <person name="Dietrich F.S."/>
            <person name="Fargo D.C."/>
            <person name="Farman M.L."/>
            <person name="Gathman A.C."/>
            <person name="Goldberg J."/>
            <person name="Guigo R."/>
            <person name="Hoegger P.J."/>
            <person name="Hooker J.B."/>
            <person name="Huggins A."/>
            <person name="James T.Y."/>
            <person name="Kamada T."/>
            <person name="Kilaru S."/>
            <person name="Kodira C."/>
            <person name="Kues U."/>
            <person name="Kupfer D."/>
            <person name="Kwan H.S."/>
            <person name="Lomsadze A."/>
            <person name="Li W."/>
            <person name="Lilly W.W."/>
            <person name="Ma L.J."/>
            <person name="Mackey A.J."/>
            <person name="Manning G."/>
            <person name="Martin F."/>
            <person name="Muraguchi H."/>
            <person name="Natvig D.O."/>
            <person name="Palmerini H."/>
            <person name="Ramesh M.A."/>
            <person name="Rehmeyer C.J."/>
            <person name="Roe B.A."/>
            <person name="Shenoy N."/>
            <person name="Stanke M."/>
            <person name="Ter-Hovhannisyan V."/>
            <person name="Tunlid A."/>
            <person name="Velagapudi R."/>
            <person name="Vision T.J."/>
            <person name="Zeng Q."/>
            <person name="Zolan M.E."/>
            <person name="Pukkila P.J."/>
        </authorList>
    </citation>
    <scope>NUCLEOTIDE SEQUENCE [LARGE SCALE GENOMIC DNA]</scope>
    <source>
        <strain evidence="4">Okayama-7 / 130 / ATCC MYA-4618 / FGSC 9003</strain>
    </source>
</reference>
<dbReference type="SUPFAM" id="SSF52047">
    <property type="entry name" value="RNI-like"/>
    <property type="match status" value="1"/>
</dbReference>
<dbReference type="AlphaFoldDB" id="A8NPE3"/>
<dbReference type="VEuPathDB" id="FungiDB:CC1G_10245"/>
<keyword evidence="4" id="KW-1185">Reference proteome</keyword>
<name>A8NPE3_COPC7</name>
<accession>A8NPE3</accession>
<dbReference type="InParanoid" id="A8NPE3"/>
<dbReference type="OrthoDB" id="9971254at2759"/>
<dbReference type="HOGENOM" id="CLU_381301_0_0_1"/>
<proteinExistence type="predicted"/>
<evidence type="ECO:0000259" key="2">
    <source>
        <dbReference type="Pfam" id="PF18885"/>
    </source>
</evidence>
<evidence type="ECO:0000256" key="1">
    <source>
        <dbReference type="SAM" id="SignalP"/>
    </source>
</evidence>
<dbReference type="Pfam" id="PF18885">
    <property type="entry name" value="DUF5648"/>
    <property type="match status" value="1"/>
</dbReference>
<evidence type="ECO:0000313" key="3">
    <source>
        <dbReference type="EMBL" id="EAU86523.2"/>
    </source>
</evidence>
<dbReference type="KEGG" id="cci:CC1G_10245"/>
<feature type="domain" description="DUF5648" evidence="2">
    <location>
        <begin position="50"/>
        <end position="179"/>
    </location>
</feature>
<gene>
    <name evidence="3" type="ORF">CC1G_10245</name>
</gene>
<evidence type="ECO:0000313" key="4">
    <source>
        <dbReference type="Proteomes" id="UP000001861"/>
    </source>
</evidence>
<dbReference type="Proteomes" id="UP000001861">
    <property type="component" value="Unassembled WGS sequence"/>
</dbReference>